<comment type="similarity">
    <text evidence="2">Belongs to the SLX9 family.</text>
</comment>
<dbReference type="GO" id="GO:0030686">
    <property type="term" value="C:90S preribosome"/>
    <property type="evidence" value="ECO:0007669"/>
    <property type="project" value="InterPro"/>
</dbReference>
<dbReference type="HOGENOM" id="CLU_126135_0_0_1"/>
<feature type="region of interest" description="Disordered" evidence="7">
    <location>
        <begin position="1"/>
        <end position="20"/>
    </location>
</feature>
<proteinExistence type="inferred from homology"/>
<name>H8WZS7_CANO9</name>
<sequence length="182" mass="20913">MVKIKKKSSLRDKSQRKSQLASKILEFKESQQSGESDYHENPLLKIARTTKKQKQQEKSDKFINKLVNKVTFNTSGSISKSSLRRQKRKEKEQLKPKMDELLSSLPVGEDIKPKSTKLVKASTNEFVDLKKSNSNRPNPTKTTGHKKIMIEEHKNFGNVLKNPEFRKSPFDALKNAIKQNMS</sequence>
<evidence type="ECO:0000313" key="9">
    <source>
        <dbReference type="Proteomes" id="UP000005018"/>
    </source>
</evidence>
<dbReference type="Pfam" id="PF15341">
    <property type="entry name" value="SLX9"/>
    <property type="match status" value="1"/>
</dbReference>
<evidence type="ECO:0000256" key="5">
    <source>
        <dbReference type="ARBA" id="ARBA00023242"/>
    </source>
</evidence>
<keyword evidence="9" id="KW-1185">Reference proteome</keyword>
<evidence type="ECO:0000313" key="8">
    <source>
        <dbReference type="EMBL" id="CCG22272.1"/>
    </source>
</evidence>
<dbReference type="eggNOG" id="ENOG502S2IS">
    <property type="taxonomic scope" value="Eukaryota"/>
</dbReference>
<dbReference type="GeneID" id="14538892"/>
<dbReference type="RefSeq" id="XP_003867709.1">
    <property type="nucleotide sequence ID" value="XM_003867661.1"/>
</dbReference>
<dbReference type="KEGG" id="cot:CORT_0B05640"/>
<evidence type="ECO:0000256" key="3">
    <source>
        <dbReference type="ARBA" id="ARBA00011523"/>
    </source>
</evidence>
<dbReference type="GO" id="GO:0030688">
    <property type="term" value="C:preribosome, small subunit precursor"/>
    <property type="evidence" value="ECO:0007669"/>
    <property type="project" value="InterPro"/>
</dbReference>
<comment type="subcellular location">
    <subcellularLocation>
        <location evidence="1">Nucleus</location>
        <location evidence="1">Nucleolus</location>
    </subcellularLocation>
</comment>
<evidence type="ECO:0000256" key="7">
    <source>
        <dbReference type="SAM" id="MobiDB-lite"/>
    </source>
</evidence>
<dbReference type="GO" id="GO:0000462">
    <property type="term" value="P:maturation of SSU-rRNA from tricistronic rRNA transcript (SSU-rRNA, 5.8S rRNA, LSU-rRNA)"/>
    <property type="evidence" value="ECO:0007669"/>
    <property type="project" value="InterPro"/>
</dbReference>
<feature type="region of interest" description="Disordered" evidence="7">
    <location>
        <begin position="129"/>
        <end position="149"/>
    </location>
</feature>
<comment type="subunit">
    <text evidence="3">Interacts with the 35S, 23S and 20S pre-rRNAs and with the U3 snoRNA.</text>
</comment>
<dbReference type="InterPro" id="IPR028160">
    <property type="entry name" value="Slx9-like"/>
</dbReference>
<evidence type="ECO:0000256" key="1">
    <source>
        <dbReference type="ARBA" id="ARBA00004604"/>
    </source>
</evidence>
<evidence type="ECO:0000256" key="6">
    <source>
        <dbReference type="ARBA" id="ARBA00025083"/>
    </source>
</evidence>
<comment type="function">
    <text evidence="6">Involved in ribosome biogenesis. Required for normal pre-rRNA processing in internal transcribed spacer 1 (ITS1). May be involved in the movements of the replication forks.</text>
</comment>
<protein>
    <recommendedName>
        <fullName evidence="4">Ribosome biogenesis protein SLX9</fullName>
    </recommendedName>
</protein>
<evidence type="ECO:0000256" key="2">
    <source>
        <dbReference type="ARBA" id="ARBA00011022"/>
    </source>
</evidence>
<feature type="compositionally biased region" description="Polar residues" evidence="7">
    <location>
        <begin position="132"/>
        <end position="142"/>
    </location>
</feature>
<evidence type="ECO:0000256" key="4">
    <source>
        <dbReference type="ARBA" id="ARBA00021321"/>
    </source>
</evidence>
<dbReference type="AlphaFoldDB" id="H8WZS7"/>
<gene>
    <name evidence="8" type="ORF">CORT_0B05640</name>
</gene>
<keyword evidence="5" id="KW-0539">Nucleus</keyword>
<dbReference type="OrthoDB" id="4068648at2759"/>
<accession>H8WZS7</accession>
<dbReference type="GO" id="GO:0005730">
    <property type="term" value="C:nucleolus"/>
    <property type="evidence" value="ECO:0007669"/>
    <property type="project" value="UniProtKB-SubCell"/>
</dbReference>
<dbReference type="Proteomes" id="UP000005018">
    <property type="component" value="Chromosome 2"/>
</dbReference>
<dbReference type="EMBL" id="HE681720">
    <property type="protein sequence ID" value="CCG22272.1"/>
    <property type="molecule type" value="Genomic_DNA"/>
</dbReference>
<reference evidence="8 9" key="1">
    <citation type="journal article" date="2012" name="PLoS ONE">
        <title>Sequence and analysis of the genome of the pathogenic yeast Candida orthopsilosis.</title>
        <authorList>
            <person name="Riccombeni A."/>
            <person name="Vidanes G."/>
            <person name="Proux-Wera E."/>
            <person name="Wolfe K.H."/>
            <person name="Butler G."/>
        </authorList>
    </citation>
    <scope>NUCLEOTIDE SEQUENCE [LARGE SCALE GENOMIC DNA]</scope>
    <source>
        <strain evidence="8 9">Co 90-125</strain>
    </source>
</reference>
<organism evidence="8 9">
    <name type="scientific">Candida orthopsilosis (strain 90-125)</name>
    <name type="common">Yeast</name>
    <dbReference type="NCBI Taxonomy" id="1136231"/>
    <lineage>
        <taxon>Eukaryota</taxon>
        <taxon>Fungi</taxon>
        <taxon>Dikarya</taxon>
        <taxon>Ascomycota</taxon>
        <taxon>Saccharomycotina</taxon>
        <taxon>Pichiomycetes</taxon>
        <taxon>Debaryomycetaceae</taxon>
        <taxon>Candida/Lodderomyces clade</taxon>
        <taxon>Candida</taxon>
    </lineage>
</organism>